<gene>
    <name evidence="1" type="ORF">KFK09_000651</name>
</gene>
<reference evidence="1" key="1">
    <citation type="journal article" date="2022" name="Front. Genet.">
        <title>Chromosome-Scale Assembly of the Dendrobium nobile Genome Provides Insights Into the Molecular Mechanism of the Biosynthesis of the Medicinal Active Ingredient of Dendrobium.</title>
        <authorList>
            <person name="Xu Q."/>
            <person name="Niu S.-C."/>
            <person name="Li K.-L."/>
            <person name="Zheng P.-J."/>
            <person name="Zhang X.-J."/>
            <person name="Jia Y."/>
            <person name="Liu Y."/>
            <person name="Niu Y.-X."/>
            <person name="Yu L.-H."/>
            <person name="Chen D.-F."/>
            <person name="Zhang G.-Q."/>
        </authorList>
    </citation>
    <scope>NUCLEOTIDE SEQUENCE</scope>
    <source>
        <tissue evidence="1">Leaf</tissue>
    </source>
</reference>
<dbReference type="SMR" id="A0A8T3CEI6"/>
<proteinExistence type="predicted"/>
<dbReference type="EMBL" id="JAGYWB010000001">
    <property type="protein sequence ID" value="KAI0531099.1"/>
    <property type="molecule type" value="Genomic_DNA"/>
</dbReference>
<dbReference type="Proteomes" id="UP000829196">
    <property type="component" value="Unassembled WGS sequence"/>
</dbReference>
<dbReference type="PANTHER" id="PTHR33116">
    <property type="entry name" value="REVERSE TRANSCRIPTASE ZINC-BINDING DOMAIN-CONTAINING PROTEIN-RELATED-RELATED"/>
    <property type="match status" value="1"/>
</dbReference>
<accession>A0A8T3CEI6</accession>
<keyword evidence="2" id="KW-1185">Reference proteome</keyword>
<dbReference type="OrthoDB" id="695518at2759"/>
<dbReference type="PANTHER" id="PTHR33116:SF86">
    <property type="entry name" value="REVERSE TRANSCRIPTASE DOMAIN-CONTAINING PROTEIN"/>
    <property type="match status" value="1"/>
</dbReference>
<evidence type="ECO:0000313" key="1">
    <source>
        <dbReference type="EMBL" id="KAI0531099.1"/>
    </source>
</evidence>
<comment type="caution">
    <text evidence="1">The sequence shown here is derived from an EMBL/GenBank/DDBJ whole genome shotgun (WGS) entry which is preliminary data.</text>
</comment>
<evidence type="ECO:0000313" key="2">
    <source>
        <dbReference type="Proteomes" id="UP000829196"/>
    </source>
</evidence>
<protein>
    <submittedName>
        <fullName evidence="1">Uncharacterized protein</fullName>
    </submittedName>
</protein>
<dbReference type="AlphaFoldDB" id="A0A8T3CEI6"/>
<sequence length="154" mass="17948">MEESKNFLKDYCKWMEQKINMSKSMILYGKSVSSVRRRKINYLLGFRKLEEITYLGVKLATRRLKSLDFQHVKRKTMEKINTWGSRSLSLAGRIVLVKSTLFSISTFFMSHSLIPRGILCDIDKICRNFFYGIRIMVDRVCILFLGGGCARLQS</sequence>
<organism evidence="1 2">
    <name type="scientific">Dendrobium nobile</name>
    <name type="common">Orchid</name>
    <dbReference type="NCBI Taxonomy" id="94219"/>
    <lineage>
        <taxon>Eukaryota</taxon>
        <taxon>Viridiplantae</taxon>
        <taxon>Streptophyta</taxon>
        <taxon>Embryophyta</taxon>
        <taxon>Tracheophyta</taxon>
        <taxon>Spermatophyta</taxon>
        <taxon>Magnoliopsida</taxon>
        <taxon>Liliopsida</taxon>
        <taxon>Asparagales</taxon>
        <taxon>Orchidaceae</taxon>
        <taxon>Epidendroideae</taxon>
        <taxon>Malaxideae</taxon>
        <taxon>Dendrobiinae</taxon>
        <taxon>Dendrobium</taxon>
    </lineage>
</organism>
<name>A0A8T3CEI6_DENNO</name>